<feature type="domain" description="C2H2-type" evidence="10">
    <location>
        <begin position="14"/>
        <end position="41"/>
    </location>
</feature>
<protein>
    <recommendedName>
        <fullName evidence="13">Zn(2)-C6 fungal-type domain-containing protein</fullName>
    </recommendedName>
</protein>
<organism evidence="11 12">
    <name type="scientific">Exophiala sideris</name>
    <dbReference type="NCBI Taxonomy" id="1016849"/>
    <lineage>
        <taxon>Eukaryota</taxon>
        <taxon>Fungi</taxon>
        <taxon>Dikarya</taxon>
        <taxon>Ascomycota</taxon>
        <taxon>Pezizomycotina</taxon>
        <taxon>Eurotiomycetes</taxon>
        <taxon>Chaetothyriomycetidae</taxon>
        <taxon>Chaetothyriales</taxon>
        <taxon>Herpotrichiellaceae</taxon>
        <taxon>Exophiala</taxon>
    </lineage>
</organism>
<keyword evidence="5" id="KW-0804">Transcription</keyword>
<accession>A0A0D1W2D0</accession>
<evidence type="ECO:0000259" key="10">
    <source>
        <dbReference type="PROSITE" id="PS50157"/>
    </source>
</evidence>
<evidence type="ECO:0000259" key="9">
    <source>
        <dbReference type="PROSITE" id="PS50048"/>
    </source>
</evidence>
<dbReference type="PROSITE" id="PS50157">
    <property type="entry name" value="ZINC_FINGER_C2H2_2"/>
    <property type="match status" value="1"/>
</dbReference>
<keyword evidence="6" id="KW-0539">Nucleus</keyword>
<evidence type="ECO:0000256" key="7">
    <source>
        <dbReference type="PROSITE-ProRule" id="PRU00042"/>
    </source>
</evidence>
<dbReference type="Gene3D" id="3.30.160.60">
    <property type="entry name" value="Classic Zinc Finger"/>
    <property type="match status" value="1"/>
</dbReference>
<dbReference type="Gene3D" id="4.10.240.10">
    <property type="entry name" value="Zn(2)-C6 fungal-type DNA-binding domain"/>
    <property type="match status" value="1"/>
</dbReference>
<gene>
    <name evidence="11" type="ORF">PV11_04985</name>
</gene>
<sequence>MHFTEDATWKNARYHCSICSRPFDRKDTLSRHMQVHDKRRPQQATRRKACLSCSQSKTRCNGERPICSACSRRNATCVYESSSHNQRRNATSSNDLNSSAPARQQSEARHDLGDAPILGLLSPLSGGQLWGAGMNQEYLAYAGGQIPNQYPSETSCQGPSSGIDGAPNFMYTTFDDMDFNSNLDWILDVGNGEDILDQSGLLDFSGSCGNQPSQTGVISASYTAPLAAKEQMSPTHERHGQDCTDATALGGLLTPQPHETGQPGDPWPFEMPRPPQNHLSLPALGSDMKTSRKTLRTFTKFFDMKVLNERTWHSLQRCLMLPFEHNPRQTLSLDQFPSKEKLDHCLDLYFAYFQPMLAVLHQPTFDPGKDLVVTLAMVSIGACYSDMTSAKQFSIALSELVKRLLVFMAEVDRRFVRTGSYLTAQLLQGTHGYCSGNERLFELSESCRSTLVHHAKCMGLFRYETNDQTQEDMSLEDSWYAWIDAERLRRLGWGVYKYDASVAYLHNNRPFLSTGDINLSLPASTEHWVAESAQSWAALHPWSKVFPPTPRLRPTIRLLFDGTPNAAEQITDEEHAFIVVLTLVRMLWSLKEIRSSPINDLVTPPIFDDGRQTLLNAVDGMSVSIVTLSKTHTKTELDRLVHRMQLIHIAHIYGAGDLMNWLYAYLRHGPEAENASIRMRQWGQEDPRRTREVAYHCSQLLGLLRHYPNNVPLESFLIFHAGVVLSCVAVLLPTATNPDQSAGLHLDQLHLEDDRSTNLMTDWVNNGGDVRLSLSGVPSLCSPAGRQDVLDQTASLLKRRKVWGMARNLTKVVLSLATRDANTITEDTAASLPLFSTTLSCNSFPDGS</sequence>
<proteinExistence type="predicted"/>
<evidence type="ECO:0000313" key="12">
    <source>
        <dbReference type="Proteomes" id="UP000053599"/>
    </source>
</evidence>
<evidence type="ECO:0000256" key="8">
    <source>
        <dbReference type="SAM" id="MobiDB-lite"/>
    </source>
</evidence>
<dbReference type="CDD" id="cd12148">
    <property type="entry name" value="fungal_TF_MHR"/>
    <property type="match status" value="1"/>
</dbReference>
<dbReference type="InterPro" id="IPR036236">
    <property type="entry name" value="Znf_C2H2_sf"/>
</dbReference>
<dbReference type="GO" id="GO:0000981">
    <property type="term" value="F:DNA-binding transcription factor activity, RNA polymerase II-specific"/>
    <property type="evidence" value="ECO:0007669"/>
    <property type="project" value="InterPro"/>
</dbReference>
<evidence type="ECO:0000256" key="3">
    <source>
        <dbReference type="ARBA" id="ARBA00023015"/>
    </source>
</evidence>
<dbReference type="GO" id="GO:0006351">
    <property type="term" value="P:DNA-templated transcription"/>
    <property type="evidence" value="ECO:0007669"/>
    <property type="project" value="InterPro"/>
</dbReference>
<dbReference type="GO" id="GO:0008270">
    <property type="term" value="F:zinc ion binding"/>
    <property type="evidence" value="ECO:0007669"/>
    <property type="project" value="UniProtKB-KW"/>
</dbReference>
<evidence type="ECO:0000313" key="11">
    <source>
        <dbReference type="EMBL" id="KIV82920.1"/>
    </source>
</evidence>
<dbReference type="CDD" id="cd00067">
    <property type="entry name" value="GAL4"/>
    <property type="match status" value="1"/>
</dbReference>
<dbReference type="PROSITE" id="PS50048">
    <property type="entry name" value="ZN2_CY6_FUNGAL_2"/>
    <property type="match status" value="1"/>
</dbReference>
<dbReference type="Pfam" id="PF00172">
    <property type="entry name" value="Zn_clus"/>
    <property type="match status" value="1"/>
</dbReference>
<dbReference type="PANTHER" id="PTHR47660">
    <property type="entry name" value="TRANSCRIPTION FACTOR WITH C2H2 AND ZN(2)-CYS(6) DNA BINDING DOMAIN (EUROFUNG)-RELATED-RELATED"/>
    <property type="match status" value="1"/>
</dbReference>
<dbReference type="HOGENOM" id="CLU_009184_1_0_1"/>
<name>A0A0D1W2D0_9EURO</name>
<dbReference type="Proteomes" id="UP000053599">
    <property type="component" value="Unassembled WGS sequence"/>
</dbReference>
<dbReference type="AlphaFoldDB" id="A0A0D1W2D0"/>
<dbReference type="InterPro" id="IPR007219">
    <property type="entry name" value="XnlR_reg_dom"/>
</dbReference>
<keyword evidence="7" id="KW-0863">Zinc-finger</keyword>
<evidence type="ECO:0000256" key="2">
    <source>
        <dbReference type="ARBA" id="ARBA00022833"/>
    </source>
</evidence>
<keyword evidence="4" id="KW-0238">DNA-binding</keyword>
<dbReference type="SUPFAM" id="SSF57701">
    <property type="entry name" value="Zn2/Cys6 DNA-binding domain"/>
    <property type="match status" value="1"/>
</dbReference>
<evidence type="ECO:0000256" key="1">
    <source>
        <dbReference type="ARBA" id="ARBA00022723"/>
    </source>
</evidence>
<dbReference type="STRING" id="1016849.A0A0D1W2D0"/>
<dbReference type="PANTHER" id="PTHR47660:SF2">
    <property type="entry name" value="TRANSCRIPTION FACTOR WITH C2H2 AND ZN(2)-CYS(6) DNA BINDING DOMAIN (EUROFUNG)"/>
    <property type="match status" value="1"/>
</dbReference>
<keyword evidence="2" id="KW-0862">Zinc</keyword>
<dbReference type="EMBL" id="KN846952">
    <property type="protein sequence ID" value="KIV82920.1"/>
    <property type="molecule type" value="Genomic_DNA"/>
</dbReference>
<keyword evidence="3" id="KW-0805">Transcription regulation</keyword>
<feature type="domain" description="Zn(2)-C6 fungal-type" evidence="9">
    <location>
        <begin position="49"/>
        <end position="79"/>
    </location>
</feature>
<evidence type="ECO:0000256" key="4">
    <source>
        <dbReference type="ARBA" id="ARBA00023125"/>
    </source>
</evidence>
<dbReference type="InterPro" id="IPR036864">
    <property type="entry name" value="Zn2-C6_fun-type_DNA-bd_sf"/>
</dbReference>
<dbReference type="InterPro" id="IPR001138">
    <property type="entry name" value="Zn2Cys6_DnaBD"/>
</dbReference>
<keyword evidence="1" id="KW-0479">Metal-binding</keyword>
<dbReference type="Pfam" id="PF04082">
    <property type="entry name" value="Fungal_trans"/>
    <property type="match status" value="1"/>
</dbReference>
<feature type="compositionally biased region" description="Polar residues" evidence="8">
    <location>
        <begin position="81"/>
        <end position="105"/>
    </location>
</feature>
<dbReference type="InterPro" id="IPR013087">
    <property type="entry name" value="Znf_C2H2_type"/>
</dbReference>
<evidence type="ECO:0000256" key="6">
    <source>
        <dbReference type="ARBA" id="ARBA00023242"/>
    </source>
</evidence>
<reference evidence="11 12" key="1">
    <citation type="submission" date="2015-01" db="EMBL/GenBank/DDBJ databases">
        <title>The Genome Sequence of Exophiala sideris CBS121828.</title>
        <authorList>
            <consortium name="The Broad Institute Genomics Platform"/>
            <person name="Cuomo C."/>
            <person name="de Hoog S."/>
            <person name="Gorbushina A."/>
            <person name="Stielow B."/>
            <person name="Teixiera M."/>
            <person name="Abouelleil A."/>
            <person name="Chapman S.B."/>
            <person name="Priest M."/>
            <person name="Young S.K."/>
            <person name="Wortman J."/>
            <person name="Nusbaum C."/>
            <person name="Birren B."/>
        </authorList>
    </citation>
    <scope>NUCLEOTIDE SEQUENCE [LARGE SCALE GENOMIC DNA]</scope>
    <source>
        <strain evidence="11 12">CBS 121828</strain>
    </source>
</reference>
<dbReference type="PROSITE" id="PS00028">
    <property type="entry name" value="ZINC_FINGER_C2H2_1"/>
    <property type="match status" value="1"/>
</dbReference>
<feature type="region of interest" description="Disordered" evidence="8">
    <location>
        <begin position="81"/>
        <end position="108"/>
    </location>
</feature>
<dbReference type="PROSITE" id="PS00463">
    <property type="entry name" value="ZN2_CY6_FUNGAL_1"/>
    <property type="match status" value="1"/>
</dbReference>
<dbReference type="OrthoDB" id="1405595at2759"/>
<dbReference type="SMART" id="SM00066">
    <property type="entry name" value="GAL4"/>
    <property type="match status" value="1"/>
</dbReference>
<dbReference type="SMART" id="SM00355">
    <property type="entry name" value="ZnF_C2H2"/>
    <property type="match status" value="1"/>
</dbReference>
<evidence type="ECO:0008006" key="13">
    <source>
        <dbReference type="Google" id="ProtNLM"/>
    </source>
</evidence>
<evidence type="ECO:0000256" key="5">
    <source>
        <dbReference type="ARBA" id="ARBA00023163"/>
    </source>
</evidence>
<dbReference type="GO" id="GO:0003677">
    <property type="term" value="F:DNA binding"/>
    <property type="evidence" value="ECO:0007669"/>
    <property type="project" value="UniProtKB-KW"/>
</dbReference>
<dbReference type="SUPFAM" id="SSF57667">
    <property type="entry name" value="beta-beta-alpha zinc fingers"/>
    <property type="match status" value="1"/>
</dbReference>